<dbReference type="EMBL" id="FNPZ01000001">
    <property type="protein sequence ID" value="SDY86011.1"/>
    <property type="molecule type" value="Genomic_DNA"/>
</dbReference>
<gene>
    <name evidence="2" type="ORF">SAMN05216554_1772</name>
</gene>
<dbReference type="Proteomes" id="UP000198891">
    <property type="component" value="Unassembled WGS sequence"/>
</dbReference>
<dbReference type="RefSeq" id="WP_092551540.1">
    <property type="nucleotide sequence ID" value="NZ_FNPZ01000001.1"/>
</dbReference>
<feature type="transmembrane region" description="Helical" evidence="1">
    <location>
        <begin position="111"/>
        <end position="130"/>
    </location>
</feature>
<evidence type="ECO:0000313" key="2">
    <source>
        <dbReference type="EMBL" id="SDY86011.1"/>
    </source>
</evidence>
<accession>A0A1H3NAP7</accession>
<keyword evidence="1" id="KW-0472">Membrane</keyword>
<feature type="transmembrane region" description="Helical" evidence="1">
    <location>
        <begin position="32"/>
        <end position="50"/>
    </location>
</feature>
<reference evidence="2 3" key="1">
    <citation type="submission" date="2016-10" db="EMBL/GenBank/DDBJ databases">
        <authorList>
            <person name="de Groot N.N."/>
        </authorList>
    </citation>
    <scope>NUCLEOTIDE SEQUENCE [LARGE SCALE GENOMIC DNA]</scope>
    <source>
        <strain evidence="2 3">CGMCC 4.3491</strain>
    </source>
</reference>
<feature type="transmembrane region" description="Helical" evidence="1">
    <location>
        <begin position="62"/>
        <end position="79"/>
    </location>
</feature>
<dbReference type="STRING" id="381665.SAMN05216554_1772"/>
<dbReference type="AlphaFoldDB" id="A0A1H3NAP7"/>
<keyword evidence="1" id="KW-1133">Transmembrane helix</keyword>
<name>A0A1H3NAP7_9MICO</name>
<dbReference type="Pfam" id="PF09819">
    <property type="entry name" value="ABC_cobalt"/>
    <property type="match status" value="1"/>
</dbReference>
<feature type="transmembrane region" description="Helical" evidence="1">
    <location>
        <begin position="85"/>
        <end position="104"/>
    </location>
</feature>
<dbReference type="InterPro" id="IPR017195">
    <property type="entry name" value="ABC_thiamin-permease_prd"/>
</dbReference>
<protein>
    <submittedName>
        <fullName evidence="2">Energy-coupling factor transport system substrate-specific component</fullName>
    </submittedName>
</protein>
<feature type="transmembrane region" description="Helical" evidence="1">
    <location>
        <begin position="7"/>
        <end position="26"/>
    </location>
</feature>
<proteinExistence type="predicted"/>
<sequence>MKNTSTRLLLSCAAIGVAGGILYIMASYLGGTINAVVPMLYGLTLGVYFLPGAVAQYLFRRGGVALLVAVLSGLVSAAFQPLGFLAALIAVGIGAVQELPFLIFRYRRWPAWLFVAGAVFAGIILAIGMYRLVGARELDPAGAIVLVAGSVLSPVIFTLLAIAVARALAATGVARGIARPTDRP</sequence>
<dbReference type="OrthoDB" id="3292509at2"/>
<feature type="transmembrane region" description="Helical" evidence="1">
    <location>
        <begin position="142"/>
        <end position="169"/>
    </location>
</feature>
<keyword evidence="3" id="KW-1185">Reference proteome</keyword>
<keyword evidence="1" id="KW-0812">Transmembrane</keyword>
<organism evidence="2 3">
    <name type="scientific">Herbiconiux ginsengi</name>
    <dbReference type="NCBI Taxonomy" id="381665"/>
    <lineage>
        <taxon>Bacteria</taxon>
        <taxon>Bacillati</taxon>
        <taxon>Actinomycetota</taxon>
        <taxon>Actinomycetes</taxon>
        <taxon>Micrococcales</taxon>
        <taxon>Microbacteriaceae</taxon>
        <taxon>Herbiconiux</taxon>
    </lineage>
</organism>
<evidence type="ECO:0000256" key="1">
    <source>
        <dbReference type="SAM" id="Phobius"/>
    </source>
</evidence>
<evidence type="ECO:0000313" key="3">
    <source>
        <dbReference type="Proteomes" id="UP000198891"/>
    </source>
</evidence>